<comment type="similarity">
    <text evidence="1">Belongs to the peptidase S16 family.</text>
</comment>
<dbReference type="Pfam" id="PF13180">
    <property type="entry name" value="PDZ_2"/>
    <property type="match status" value="1"/>
</dbReference>
<dbReference type="GO" id="GO:0004176">
    <property type="term" value="F:ATP-dependent peptidase activity"/>
    <property type="evidence" value="ECO:0007669"/>
    <property type="project" value="UniProtKB-UniRule"/>
</dbReference>
<feature type="active site" evidence="1">
    <location>
        <position position="301"/>
    </location>
</feature>
<keyword evidence="1" id="KW-0378">Hydrolase</keyword>
<dbReference type="AlphaFoldDB" id="A0A9X3LJ50"/>
<keyword evidence="1" id="KW-0645">Protease</keyword>
<dbReference type="PANTHER" id="PTHR10046">
    <property type="entry name" value="ATP DEPENDENT LON PROTEASE FAMILY MEMBER"/>
    <property type="match status" value="1"/>
</dbReference>
<feature type="active site" evidence="1">
    <location>
        <position position="256"/>
    </location>
</feature>
<gene>
    <name evidence="3" type="ORF">L8V00_01910</name>
</gene>
<comment type="caution">
    <text evidence="3">The sequence shown here is derived from an EMBL/GenBank/DDBJ whole genome shotgun (WGS) entry which is preliminary data.</text>
</comment>
<protein>
    <recommendedName>
        <fullName evidence="1">endopeptidase La</fullName>
        <ecNumber evidence="1">3.4.21.53</ecNumber>
    </recommendedName>
</protein>
<keyword evidence="1" id="KW-0720">Serine protease</keyword>
<evidence type="ECO:0000313" key="4">
    <source>
        <dbReference type="Proteomes" id="UP001146469"/>
    </source>
</evidence>
<dbReference type="GO" id="GO:0005524">
    <property type="term" value="F:ATP binding"/>
    <property type="evidence" value="ECO:0007669"/>
    <property type="project" value="InterPro"/>
</dbReference>
<evidence type="ECO:0000313" key="3">
    <source>
        <dbReference type="EMBL" id="MCZ9288971.1"/>
    </source>
</evidence>
<dbReference type="InterPro" id="IPR014721">
    <property type="entry name" value="Ribsml_uS5_D2-typ_fold_subgr"/>
</dbReference>
<evidence type="ECO:0000259" key="2">
    <source>
        <dbReference type="PROSITE" id="PS51786"/>
    </source>
</evidence>
<dbReference type="SUPFAM" id="SSF50156">
    <property type="entry name" value="PDZ domain-like"/>
    <property type="match status" value="1"/>
</dbReference>
<dbReference type="InterPro" id="IPR008269">
    <property type="entry name" value="Lon_proteolytic"/>
</dbReference>
<sequence length="359" mass="38095">MKFWNRRNRTIVVGAVPVVAIFSLLGLPSIPGTDINLTVPYAAEGNGPTFNTLGEVDGRQIVDISGAKTHPTSGNLNMTTVSVRTNMTLAQALKRWVSTDDTLVPIEHIFPSGKSSEEVQRQNAAAFANSESNATISAMNHLDKPLETMALEISEDSPAQGKIEVNDIITKVDGEKITLPSELSDTIKGYKPGDEVTVTVKRQEKDKDIKVKLAELPEEVRGDHPKDTAFLGVTAVAQPGGDIKVEYNLTDIGGPSAGLMFSMAVVDKLTPEELTGGKFVAGTGTIDAAGKVGPIGGITHKIAAAKEAGAEVFLVPAQNCAEAVHEPPEGITLLKVDTLDDAIKDLKDYNDGKQADTCK</sequence>
<keyword evidence="4" id="KW-1185">Reference proteome</keyword>
<dbReference type="GO" id="GO:0030163">
    <property type="term" value="P:protein catabolic process"/>
    <property type="evidence" value="ECO:0007669"/>
    <property type="project" value="InterPro"/>
</dbReference>
<dbReference type="Gene3D" id="3.30.230.10">
    <property type="match status" value="1"/>
</dbReference>
<dbReference type="InterPro" id="IPR036034">
    <property type="entry name" value="PDZ_sf"/>
</dbReference>
<reference evidence="3" key="1">
    <citation type="submission" date="2022-02" db="EMBL/GenBank/DDBJ databases">
        <title>Corynebacterium sp. from urogenital microbiome.</title>
        <authorList>
            <person name="Cappelli E.A."/>
            <person name="Ribeiro T.G."/>
            <person name="Peixe L."/>
        </authorList>
    </citation>
    <scope>NUCLEOTIDE SEQUENCE</scope>
    <source>
        <strain evidence="3">C8Ua_174</strain>
    </source>
</reference>
<dbReference type="InterPro" id="IPR027065">
    <property type="entry name" value="Lon_Prtase"/>
</dbReference>
<evidence type="ECO:0000256" key="1">
    <source>
        <dbReference type="PROSITE-ProRule" id="PRU01122"/>
    </source>
</evidence>
<dbReference type="Gene3D" id="2.30.42.10">
    <property type="match status" value="1"/>
</dbReference>
<proteinExistence type="inferred from homology"/>
<dbReference type="Proteomes" id="UP001146469">
    <property type="component" value="Unassembled WGS sequence"/>
</dbReference>
<accession>A0A9X3LJ50</accession>
<dbReference type="SUPFAM" id="SSF54211">
    <property type="entry name" value="Ribosomal protein S5 domain 2-like"/>
    <property type="match status" value="1"/>
</dbReference>
<feature type="domain" description="Lon proteolytic" evidence="2">
    <location>
        <begin position="250"/>
        <end position="349"/>
    </location>
</feature>
<dbReference type="EC" id="3.4.21.53" evidence="1"/>
<dbReference type="RefSeq" id="WP_269944061.1">
    <property type="nucleotide sequence ID" value="NZ_JAKMUT010000001.1"/>
</dbReference>
<dbReference type="Pfam" id="PF05362">
    <property type="entry name" value="Lon_C"/>
    <property type="match status" value="1"/>
</dbReference>
<dbReference type="GO" id="GO:0004252">
    <property type="term" value="F:serine-type endopeptidase activity"/>
    <property type="evidence" value="ECO:0007669"/>
    <property type="project" value="UniProtKB-UniRule"/>
</dbReference>
<dbReference type="InterPro" id="IPR020568">
    <property type="entry name" value="Ribosomal_Su5_D2-typ_SF"/>
</dbReference>
<comment type="catalytic activity">
    <reaction evidence="1">
        <text>Hydrolysis of proteins in presence of ATP.</text>
        <dbReference type="EC" id="3.4.21.53"/>
    </reaction>
</comment>
<dbReference type="GO" id="GO:0006508">
    <property type="term" value="P:proteolysis"/>
    <property type="evidence" value="ECO:0007669"/>
    <property type="project" value="UniProtKB-KW"/>
</dbReference>
<dbReference type="EMBL" id="JAKMUT010000001">
    <property type="protein sequence ID" value="MCZ9288971.1"/>
    <property type="molecule type" value="Genomic_DNA"/>
</dbReference>
<dbReference type="PROSITE" id="PS51786">
    <property type="entry name" value="LON_PROTEOLYTIC"/>
    <property type="match status" value="1"/>
</dbReference>
<dbReference type="InterPro" id="IPR001478">
    <property type="entry name" value="PDZ"/>
</dbReference>
<name>A0A9X3LJ50_9CORY</name>
<organism evidence="3 4">
    <name type="scientific">Corynebacterium evansiae</name>
    <dbReference type="NCBI Taxonomy" id="2913499"/>
    <lineage>
        <taxon>Bacteria</taxon>
        <taxon>Bacillati</taxon>
        <taxon>Actinomycetota</taxon>
        <taxon>Actinomycetes</taxon>
        <taxon>Mycobacteriales</taxon>
        <taxon>Corynebacteriaceae</taxon>
        <taxon>Corynebacterium</taxon>
    </lineage>
</organism>